<dbReference type="RefSeq" id="WP_148957615.1">
    <property type="nucleotide sequence ID" value="NZ_QSND01000002.1"/>
</dbReference>
<evidence type="ECO:0000313" key="3">
    <source>
        <dbReference type="Proteomes" id="UP000324326"/>
    </source>
</evidence>
<dbReference type="Pfam" id="PF09911">
    <property type="entry name" value="DUF2140"/>
    <property type="match status" value="1"/>
</dbReference>
<dbReference type="AlphaFoldDB" id="A0A5M8RT04"/>
<dbReference type="Proteomes" id="UP000324326">
    <property type="component" value="Unassembled WGS sequence"/>
</dbReference>
<dbReference type="EMBL" id="QSND01000002">
    <property type="protein sequence ID" value="KAA6451765.1"/>
    <property type="molecule type" value="Genomic_DNA"/>
</dbReference>
<keyword evidence="1" id="KW-0812">Transmembrane</keyword>
<reference evidence="2 3" key="1">
    <citation type="submission" date="2018-08" db="EMBL/GenBank/DDBJ databases">
        <title>Bacillus phenotypic plasticity.</title>
        <authorList>
            <person name="Hurtado E."/>
        </authorList>
    </citation>
    <scope>NUCLEOTIDE SEQUENCE [LARGE SCALE GENOMIC DNA]</scope>
    <source>
        <strain evidence="2 3">427</strain>
    </source>
</reference>
<gene>
    <name evidence="2" type="ORF">DX927_13665</name>
</gene>
<dbReference type="InterPro" id="IPR018672">
    <property type="entry name" value="DUF2140"/>
</dbReference>
<evidence type="ECO:0000256" key="1">
    <source>
        <dbReference type="SAM" id="Phobius"/>
    </source>
</evidence>
<dbReference type="STRING" id="1925020.BTA30_18795"/>
<keyword evidence="1" id="KW-1133">Transmembrane helix</keyword>
<name>A0A5M8RT04_9BACI</name>
<sequence length="194" mass="21795">MKKWKGLFFILATVNVIIITGVMILIFLPSAQKEPAKPPTPSEYELNVTSTKESLAAFINTYLEKESSPDLDYKIEIDDEFNIVGAIRAFSSTVDAKVSFRPTVEKNGDVVLEVTRFSIGKLNVPISVVLNYMDQFYDLPDFVHVRSGAKEIQVRLSEMPLKNGMYIKAKNIDLENDQIEFIYYQPAVSSDSAG</sequence>
<organism evidence="2 3">
    <name type="scientific">Bacillus swezeyi</name>
    <dbReference type="NCBI Taxonomy" id="1925020"/>
    <lineage>
        <taxon>Bacteria</taxon>
        <taxon>Bacillati</taxon>
        <taxon>Bacillota</taxon>
        <taxon>Bacilli</taxon>
        <taxon>Bacillales</taxon>
        <taxon>Bacillaceae</taxon>
        <taxon>Bacillus</taxon>
    </lineage>
</organism>
<feature type="transmembrane region" description="Helical" evidence="1">
    <location>
        <begin position="7"/>
        <end position="28"/>
    </location>
</feature>
<evidence type="ECO:0000313" key="2">
    <source>
        <dbReference type="EMBL" id="KAA6451765.1"/>
    </source>
</evidence>
<keyword evidence="1" id="KW-0472">Membrane</keyword>
<accession>A0A5M8RT04</accession>
<comment type="caution">
    <text evidence="2">The sequence shown here is derived from an EMBL/GenBank/DDBJ whole genome shotgun (WGS) entry which is preliminary data.</text>
</comment>
<protein>
    <submittedName>
        <fullName evidence="2">DUF2140 family protein</fullName>
    </submittedName>
</protein>
<proteinExistence type="predicted"/>